<keyword evidence="4" id="KW-0539">Nucleus</keyword>
<dbReference type="Gene3D" id="4.10.280.10">
    <property type="entry name" value="Helix-loop-helix DNA-binding domain"/>
    <property type="match status" value="1"/>
</dbReference>
<dbReference type="GO" id="GO:0046983">
    <property type="term" value="F:protein dimerization activity"/>
    <property type="evidence" value="ECO:0007669"/>
    <property type="project" value="InterPro"/>
</dbReference>
<feature type="compositionally biased region" description="Polar residues" evidence="6">
    <location>
        <begin position="448"/>
        <end position="457"/>
    </location>
</feature>
<evidence type="ECO:0000256" key="4">
    <source>
        <dbReference type="ARBA" id="ARBA00023242"/>
    </source>
</evidence>
<feature type="region of interest" description="Disordered" evidence="6">
    <location>
        <begin position="1"/>
        <end position="27"/>
    </location>
</feature>
<dbReference type="EMBL" id="JAUESC010000002">
    <property type="protein sequence ID" value="KAK0606126.1"/>
    <property type="molecule type" value="Genomic_DNA"/>
</dbReference>
<sequence>MNDDDVLPTNIVDSSSSKGDEAVGSGSLEVAPLKGNVKPLALGGKGRQTSDSWNHFTKYQDDGRMRARLNDGLKEMHDSVVAIRNAVKFVKSSPSRFQNFKKYVEREKIQDKGLVVLDVPTRWNSTYLMLASSLKFVKAFDRMDDEDGHYQSYFKAVENEPKKIGPPNFEHWENAKVFVQFLKTFYDVTLQFSATLSVTSNLYFHKWGTINNQLTTMSSDRNHLVCQMASAMKFKFEKYWGSLETTNKLLIIAVVLDPMYKLQYVSYCFAVLYGAGSRDSMTANIKDALVELYDSYNALYGGSGGSTSGGGSVDEIPLACGGEIDDSSIFDLSVAFSQTVEKQDSIRGTNEVERWRTVSSQAAALHAVACGSVVITMLDKPTVHAVEEMDEFDIINQCNMDSLAEFGCEQDIANALGLSENFSSESYSSYTALNETSTQTRIEKPSKQAKTNSWNSSTTTAEYLSPISSPTSQFLSFEQPTSSPKHFYRNLDDSSYKQKDEAVSSQANNIHFPRHLGYENSLDSQNYATQANINQGTKRTYSNTKTPSMTKDHILAERKRREKLSQRFIALSAIVPGLKKMDKASVLGDAIKYVKELQERVNVLEEQTRKRTVESVVFMKKSQLSTDDESSSCTDESFDSTCDAAVPEIEARASDKDVLIRIHFQKQKGFLPKILSDVEKLHLSILNSSVLPFGNSTFDLTIIAQQKNDEFQMTMKDFVKELRQGLLKFT</sequence>
<dbReference type="InterPro" id="IPR025525">
    <property type="entry name" value="hAT-like_transposase_RNase-H"/>
</dbReference>
<evidence type="ECO:0000256" key="3">
    <source>
        <dbReference type="ARBA" id="ARBA00023163"/>
    </source>
</evidence>
<evidence type="ECO:0000256" key="5">
    <source>
        <dbReference type="SAM" id="Coils"/>
    </source>
</evidence>
<dbReference type="Pfam" id="PF14372">
    <property type="entry name" value="hAT-like_RNase-H"/>
    <property type="match status" value="1"/>
</dbReference>
<reference evidence="8" key="2">
    <citation type="submission" date="2023-06" db="EMBL/GenBank/DDBJ databases">
        <authorList>
            <person name="Swenson N.G."/>
            <person name="Wegrzyn J.L."/>
            <person name="Mcevoy S.L."/>
        </authorList>
    </citation>
    <scope>NUCLEOTIDE SEQUENCE</scope>
    <source>
        <strain evidence="8">NS2018</strain>
        <tissue evidence="8">Leaf</tissue>
    </source>
</reference>
<evidence type="ECO:0000313" key="9">
    <source>
        <dbReference type="Proteomes" id="UP001168877"/>
    </source>
</evidence>
<keyword evidence="9" id="KW-1185">Reference proteome</keyword>
<organism evidence="8 9">
    <name type="scientific">Acer saccharum</name>
    <name type="common">Sugar maple</name>
    <dbReference type="NCBI Taxonomy" id="4024"/>
    <lineage>
        <taxon>Eukaryota</taxon>
        <taxon>Viridiplantae</taxon>
        <taxon>Streptophyta</taxon>
        <taxon>Embryophyta</taxon>
        <taxon>Tracheophyta</taxon>
        <taxon>Spermatophyta</taxon>
        <taxon>Magnoliopsida</taxon>
        <taxon>eudicotyledons</taxon>
        <taxon>Gunneridae</taxon>
        <taxon>Pentapetalae</taxon>
        <taxon>rosids</taxon>
        <taxon>malvids</taxon>
        <taxon>Sapindales</taxon>
        <taxon>Sapindaceae</taxon>
        <taxon>Hippocastanoideae</taxon>
        <taxon>Acereae</taxon>
        <taxon>Acer</taxon>
    </lineage>
</organism>
<dbReference type="Pfam" id="PF00010">
    <property type="entry name" value="HLH"/>
    <property type="match status" value="1"/>
</dbReference>
<evidence type="ECO:0000256" key="2">
    <source>
        <dbReference type="ARBA" id="ARBA00023015"/>
    </source>
</evidence>
<comment type="caution">
    <text evidence="8">The sequence shown here is derived from an EMBL/GenBank/DDBJ whole genome shotgun (WGS) entry which is preliminary data.</text>
</comment>
<dbReference type="GO" id="GO:0005634">
    <property type="term" value="C:nucleus"/>
    <property type="evidence" value="ECO:0007669"/>
    <property type="project" value="UniProtKB-SubCell"/>
</dbReference>
<dbReference type="SMART" id="SM00353">
    <property type="entry name" value="HLH"/>
    <property type="match status" value="1"/>
</dbReference>
<feature type="domain" description="BHLH" evidence="7">
    <location>
        <begin position="548"/>
        <end position="597"/>
    </location>
</feature>
<dbReference type="InterPro" id="IPR052610">
    <property type="entry name" value="bHLH_transcription_regulator"/>
</dbReference>
<keyword evidence="3" id="KW-0804">Transcription</keyword>
<proteinExistence type="predicted"/>
<comment type="subcellular location">
    <subcellularLocation>
        <location evidence="1">Nucleus</location>
    </subcellularLocation>
</comment>
<gene>
    <name evidence="8" type="ORF">LWI29_034368</name>
</gene>
<dbReference type="CDD" id="cd11452">
    <property type="entry name" value="bHLH_AtNAI1_like"/>
    <property type="match status" value="1"/>
</dbReference>
<dbReference type="InterPro" id="IPR012337">
    <property type="entry name" value="RNaseH-like_sf"/>
</dbReference>
<accession>A0AA39TBP7</accession>
<evidence type="ECO:0000256" key="6">
    <source>
        <dbReference type="SAM" id="MobiDB-lite"/>
    </source>
</evidence>
<dbReference type="PANTHER" id="PTHR45959:SF2">
    <property type="entry name" value="BHLH TRANSCRIPTION FACTOR"/>
    <property type="match status" value="1"/>
</dbReference>
<keyword evidence="2" id="KW-0805">Transcription regulation</keyword>
<feature type="region of interest" description="Disordered" evidence="6">
    <location>
        <begin position="437"/>
        <end position="457"/>
    </location>
</feature>
<protein>
    <recommendedName>
        <fullName evidence="7">BHLH domain-containing protein</fullName>
    </recommendedName>
</protein>
<reference evidence="8" key="1">
    <citation type="journal article" date="2022" name="Plant J.">
        <title>Strategies of tolerance reflected in two North American maple genomes.</title>
        <authorList>
            <person name="McEvoy S.L."/>
            <person name="Sezen U.U."/>
            <person name="Trouern-Trend A."/>
            <person name="McMahon S.M."/>
            <person name="Schaberg P.G."/>
            <person name="Yang J."/>
            <person name="Wegrzyn J.L."/>
            <person name="Swenson N.G."/>
        </authorList>
    </citation>
    <scope>NUCLEOTIDE SEQUENCE</scope>
    <source>
        <strain evidence="8">NS2018</strain>
    </source>
</reference>
<dbReference type="SUPFAM" id="SSF47459">
    <property type="entry name" value="HLH, helix-loop-helix DNA-binding domain"/>
    <property type="match status" value="1"/>
</dbReference>
<dbReference type="InterPro" id="IPR036638">
    <property type="entry name" value="HLH_DNA-bd_sf"/>
</dbReference>
<dbReference type="AlphaFoldDB" id="A0AA39TBP7"/>
<dbReference type="SUPFAM" id="SSF53098">
    <property type="entry name" value="Ribonuclease H-like"/>
    <property type="match status" value="1"/>
</dbReference>
<dbReference type="Proteomes" id="UP001168877">
    <property type="component" value="Unassembled WGS sequence"/>
</dbReference>
<evidence type="ECO:0000259" key="7">
    <source>
        <dbReference type="PROSITE" id="PS50888"/>
    </source>
</evidence>
<name>A0AA39TBP7_ACESA</name>
<dbReference type="InterPro" id="IPR011598">
    <property type="entry name" value="bHLH_dom"/>
</dbReference>
<dbReference type="PROSITE" id="PS50888">
    <property type="entry name" value="BHLH"/>
    <property type="match status" value="1"/>
</dbReference>
<dbReference type="PANTHER" id="PTHR45959">
    <property type="entry name" value="BHLH TRANSCRIPTION FACTOR"/>
    <property type="match status" value="1"/>
</dbReference>
<keyword evidence="5" id="KW-0175">Coiled coil</keyword>
<evidence type="ECO:0000313" key="8">
    <source>
        <dbReference type="EMBL" id="KAK0606126.1"/>
    </source>
</evidence>
<evidence type="ECO:0000256" key="1">
    <source>
        <dbReference type="ARBA" id="ARBA00004123"/>
    </source>
</evidence>
<dbReference type="GO" id="GO:0003677">
    <property type="term" value="F:DNA binding"/>
    <property type="evidence" value="ECO:0007669"/>
    <property type="project" value="InterPro"/>
</dbReference>
<feature type="coiled-coil region" evidence="5">
    <location>
        <begin position="587"/>
        <end position="614"/>
    </location>
</feature>